<proteinExistence type="predicted"/>
<protein>
    <submittedName>
        <fullName evidence="2">Uncharacterized protein</fullName>
    </submittedName>
</protein>
<keyword evidence="1" id="KW-0812">Transmembrane</keyword>
<organism evidence="2 3">
    <name type="scientific">Marivirga lumbricoides</name>
    <dbReference type="NCBI Taxonomy" id="1046115"/>
    <lineage>
        <taxon>Bacteria</taxon>
        <taxon>Pseudomonadati</taxon>
        <taxon>Bacteroidota</taxon>
        <taxon>Cytophagia</taxon>
        <taxon>Cytophagales</taxon>
        <taxon>Marivirgaceae</taxon>
        <taxon>Marivirga</taxon>
    </lineage>
</organism>
<feature type="transmembrane region" description="Helical" evidence="1">
    <location>
        <begin position="82"/>
        <end position="98"/>
    </location>
</feature>
<dbReference type="AlphaFoldDB" id="A0A2T4DEC0"/>
<evidence type="ECO:0000313" key="3">
    <source>
        <dbReference type="Proteomes" id="UP000240608"/>
    </source>
</evidence>
<gene>
    <name evidence="2" type="ORF">C9994_14540</name>
</gene>
<accession>A0A2T4DEC0</accession>
<evidence type="ECO:0000256" key="1">
    <source>
        <dbReference type="SAM" id="Phobius"/>
    </source>
</evidence>
<dbReference type="EMBL" id="PYVU01000268">
    <property type="protein sequence ID" value="PTB92082.1"/>
    <property type="molecule type" value="Genomic_DNA"/>
</dbReference>
<sequence>MKPKLLTAILLFISAYSPLFLILAVKDFDFYCSYNFNHPVGISILLGLSFLSVVLLFITVGSIKRGNMPVKVKVVRNRSVDLINYTIPYIVSFFGFNLSKVEDIISLSIFLLLLLLLTLKSKSVFMKPILLLAGYNLYDLEYEYDSKLYSTIVISRYEMKAGERFYIRSLTRFLYFVTEKETTYAQ</sequence>
<dbReference type="Proteomes" id="UP000240608">
    <property type="component" value="Unassembled WGS sequence"/>
</dbReference>
<keyword evidence="1" id="KW-1133">Transmembrane helix</keyword>
<feature type="transmembrane region" description="Helical" evidence="1">
    <location>
        <begin position="104"/>
        <end position="119"/>
    </location>
</feature>
<evidence type="ECO:0000313" key="2">
    <source>
        <dbReference type="EMBL" id="PTB92082.1"/>
    </source>
</evidence>
<comment type="caution">
    <text evidence="2">The sequence shown here is derived from an EMBL/GenBank/DDBJ whole genome shotgun (WGS) entry which is preliminary data.</text>
</comment>
<name>A0A2T4DEC0_9BACT</name>
<reference evidence="2 3" key="1">
    <citation type="submission" date="2018-03" db="EMBL/GenBank/DDBJ databases">
        <title>Cross-interface Injection: A General Nanoliter Liquid Handling Method Applied to Single Cells Genome Amplification Automated Nanoliter Liquid Handling Applied to Single Cell Multiple Displacement Amplification.</title>
        <authorList>
            <person name="Yun J."/>
            <person name="Xu P."/>
            <person name="Xu J."/>
            <person name="Dai X."/>
            <person name="Wang Y."/>
            <person name="Zheng X."/>
            <person name="Cao C."/>
            <person name="Yi Q."/>
            <person name="Zhu Y."/>
            <person name="Wang L."/>
            <person name="Dong Z."/>
            <person name="Huang Y."/>
            <person name="Huang L."/>
            <person name="Du W."/>
        </authorList>
    </citation>
    <scope>NUCLEOTIDE SEQUENCE [LARGE SCALE GENOMIC DNA]</scope>
    <source>
        <strain evidence="2 3">Z-D1-2</strain>
    </source>
</reference>
<feature type="transmembrane region" description="Helical" evidence="1">
    <location>
        <begin position="40"/>
        <end position="61"/>
    </location>
</feature>
<keyword evidence="1" id="KW-0472">Membrane</keyword>